<gene>
    <name evidence="2" type="ORF">K503DRAFT_343949</name>
</gene>
<evidence type="ECO:0000256" key="1">
    <source>
        <dbReference type="SAM" id="MobiDB-lite"/>
    </source>
</evidence>
<reference evidence="2 3" key="1">
    <citation type="submission" date="2016-06" db="EMBL/GenBank/DDBJ databases">
        <title>Comparative genomics of the ectomycorrhizal sister species Rhizopogon vinicolor and Rhizopogon vesiculosus (Basidiomycota: Boletales) reveals a divergence of the mating type B locus.</title>
        <authorList>
            <consortium name="DOE Joint Genome Institute"/>
            <person name="Mujic A.B."/>
            <person name="Kuo A."/>
            <person name="Tritt A."/>
            <person name="Lipzen A."/>
            <person name="Chen C."/>
            <person name="Johnson J."/>
            <person name="Sharma A."/>
            <person name="Barry K."/>
            <person name="Grigoriev I.V."/>
            <person name="Spatafora J.W."/>
        </authorList>
    </citation>
    <scope>NUCLEOTIDE SEQUENCE [LARGE SCALE GENOMIC DNA]</scope>
    <source>
        <strain evidence="2 3">AM-OR11-026</strain>
    </source>
</reference>
<dbReference type="OrthoDB" id="10003767at2759"/>
<evidence type="ECO:0000313" key="2">
    <source>
        <dbReference type="EMBL" id="OAX35809.1"/>
    </source>
</evidence>
<protein>
    <submittedName>
        <fullName evidence="2">Uncharacterized protein</fullName>
    </submittedName>
</protein>
<proteinExistence type="predicted"/>
<dbReference type="Proteomes" id="UP000092154">
    <property type="component" value="Unassembled WGS sequence"/>
</dbReference>
<dbReference type="EMBL" id="KV448465">
    <property type="protein sequence ID" value="OAX35809.1"/>
    <property type="molecule type" value="Genomic_DNA"/>
</dbReference>
<dbReference type="AlphaFoldDB" id="A0A1B7MT76"/>
<dbReference type="STRING" id="1314800.A0A1B7MT76"/>
<organism evidence="2 3">
    <name type="scientific">Rhizopogon vinicolor AM-OR11-026</name>
    <dbReference type="NCBI Taxonomy" id="1314800"/>
    <lineage>
        <taxon>Eukaryota</taxon>
        <taxon>Fungi</taxon>
        <taxon>Dikarya</taxon>
        <taxon>Basidiomycota</taxon>
        <taxon>Agaricomycotina</taxon>
        <taxon>Agaricomycetes</taxon>
        <taxon>Agaricomycetidae</taxon>
        <taxon>Boletales</taxon>
        <taxon>Suillineae</taxon>
        <taxon>Rhizopogonaceae</taxon>
        <taxon>Rhizopogon</taxon>
    </lineage>
</organism>
<accession>A0A1B7MT76</accession>
<sequence length="95" mass="10423">MLLARRNGSGLSQTNSLDHEESPKFKCTPRKFSELFQLLSSLQSYLSLTHHPDIALRIVIFDPSDDTKIAGVIDWGGAQIVPLCSRPSSPPTCSP</sequence>
<dbReference type="InParanoid" id="A0A1B7MT76"/>
<evidence type="ECO:0000313" key="3">
    <source>
        <dbReference type="Proteomes" id="UP000092154"/>
    </source>
</evidence>
<feature type="region of interest" description="Disordered" evidence="1">
    <location>
        <begin position="1"/>
        <end position="24"/>
    </location>
</feature>
<keyword evidence="3" id="KW-1185">Reference proteome</keyword>
<name>A0A1B7MT76_9AGAM</name>